<dbReference type="PANTHER" id="PTHR24339">
    <property type="entry name" value="HOMEOBOX PROTEIN EMX-RELATED"/>
    <property type="match status" value="1"/>
</dbReference>
<feature type="DNA-binding region" description="Homeobox" evidence="5">
    <location>
        <begin position="189"/>
        <end position="248"/>
    </location>
</feature>
<gene>
    <name evidence="9" type="ORF">GEV33_008904</name>
</gene>
<dbReference type="InterPro" id="IPR050877">
    <property type="entry name" value="EMX-VAX-Noto_Homeobox_TFs"/>
</dbReference>
<dbReference type="GO" id="GO:0005634">
    <property type="term" value="C:nucleus"/>
    <property type="evidence" value="ECO:0007669"/>
    <property type="project" value="UniProtKB-SubCell"/>
</dbReference>
<reference evidence="9" key="1">
    <citation type="journal article" date="2020" name="J Insects Food Feed">
        <title>The yellow mealworm (Tenebrio molitor) genome: a resource for the emerging insects as food and feed industry.</title>
        <authorList>
            <person name="Eriksson T."/>
            <person name="Andere A."/>
            <person name="Kelstrup H."/>
            <person name="Emery V."/>
            <person name="Picard C."/>
        </authorList>
    </citation>
    <scope>NUCLEOTIDE SEQUENCE</scope>
    <source>
        <strain evidence="9">Stoneville</strain>
        <tissue evidence="9">Whole head</tissue>
    </source>
</reference>
<evidence type="ECO:0000256" key="5">
    <source>
        <dbReference type="PROSITE-ProRule" id="PRU00108"/>
    </source>
</evidence>
<feature type="domain" description="Homeobox" evidence="8">
    <location>
        <begin position="187"/>
        <end position="247"/>
    </location>
</feature>
<feature type="compositionally biased region" description="Polar residues" evidence="7">
    <location>
        <begin position="46"/>
        <end position="60"/>
    </location>
</feature>
<dbReference type="AlphaFoldDB" id="A0A8J6HFU3"/>
<dbReference type="PROSITE" id="PS50071">
    <property type="entry name" value="HOMEOBOX_2"/>
    <property type="match status" value="1"/>
</dbReference>
<organism evidence="9 10">
    <name type="scientific">Tenebrio molitor</name>
    <name type="common">Yellow mealworm beetle</name>
    <dbReference type="NCBI Taxonomy" id="7067"/>
    <lineage>
        <taxon>Eukaryota</taxon>
        <taxon>Metazoa</taxon>
        <taxon>Ecdysozoa</taxon>
        <taxon>Arthropoda</taxon>
        <taxon>Hexapoda</taxon>
        <taxon>Insecta</taxon>
        <taxon>Pterygota</taxon>
        <taxon>Neoptera</taxon>
        <taxon>Endopterygota</taxon>
        <taxon>Coleoptera</taxon>
        <taxon>Polyphaga</taxon>
        <taxon>Cucujiformia</taxon>
        <taxon>Tenebrionidae</taxon>
        <taxon>Tenebrio</taxon>
    </lineage>
</organism>
<comment type="caution">
    <text evidence="9">The sequence shown here is derived from an EMBL/GenBank/DDBJ whole genome shotgun (WGS) entry which is preliminary data.</text>
</comment>
<evidence type="ECO:0000256" key="2">
    <source>
        <dbReference type="ARBA" id="ARBA00023125"/>
    </source>
</evidence>
<dbReference type="InterPro" id="IPR020479">
    <property type="entry name" value="HD_metazoa"/>
</dbReference>
<comment type="subcellular location">
    <subcellularLocation>
        <location evidence="1 5 6">Nucleus</location>
    </subcellularLocation>
</comment>
<feature type="region of interest" description="Disordered" evidence="7">
    <location>
        <begin position="45"/>
        <end position="64"/>
    </location>
</feature>
<dbReference type="GO" id="GO:0030182">
    <property type="term" value="P:neuron differentiation"/>
    <property type="evidence" value="ECO:0007669"/>
    <property type="project" value="TreeGrafter"/>
</dbReference>
<dbReference type="GO" id="GO:0007420">
    <property type="term" value="P:brain development"/>
    <property type="evidence" value="ECO:0007669"/>
    <property type="project" value="TreeGrafter"/>
</dbReference>
<keyword evidence="10" id="KW-1185">Reference proteome</keyword>
<name>A0A8J6HFU3_TENMO</name>
<dbReference type="CDD" id="cd00086">
    <property type="entry name" value="homeodomain"/>
    <property type="match status" value="1"/>
</dbReference>
<evidence type="ECO:0000256" key="3">
    <source>
        <dbReference type="ARBA" id="ARBA00023155"/>
    </source>
</evidence>
<proteinExistence type="predicted"/>
<dbReference type="GO" id="GO:0000978">
    <property type="term" value="F:RNA polymerase II cis-regulatory region sequence-specific DNA binding"/>
    <property type="evidence" value="ECO:0007669"/>
    <property type="project" value="TreeGrafter"/>
</dbReference>
<keyword evidence="2 5" id="KW-0238">DNA-binding</keyword>
<evidence type="ECO:0000256" key="4">
    <source>
        <dbReference type="ARBA" id="ARBA00023242"/>
    </source>
</evidence>
<dbReference type="InterPro" id="IPR009057">
    <property type="entry name" value="Homeodomain-like_sf"/>
</dbReference>
<evidence type="ECO:0000313" key="9">
    <source>
        <dbReference type="EMBL" id="KAH0813886.1"/>
    </source>
</evidence>
<accession>A0A8J6HFU3</accession>
<dbReference type="PANTHER" id="PTHR24339:SF30">
    <property type="entry name" value="LATERAL MUSCLES SCARCER, ISOFORM B"/>
    <property type="match status" value="1"/>
</dbReference>
<keyword evidence="4 5" id="KW-0539">Nucleus</keyword>
<evidence type="ECO:0000256" key="7">
    <source>
        <dbReference type="SAM" id="MobiDB-lite"/>
    </source>
</evidence>
<evidence type="ECO:0000259" key="8">
    <source>
        <dbReference type="PROSITE" id="PS50071"/>
    </source>
</evidence>
<dbReference type="GO" id="GO:0000981">
    <property type="term" value="F:DNA-binding transcription factor activity, RNA polymerase II-specific"/>
    <property type="evidence" value="ECO:0007669"/>
    <property type="project" value="InterPro"/>
</dbReference>
<dbReference type="InterPro" id="IPR017970">
    <property type="entry name" value="Homeobox_CS"/>
</dbReference>
<dbReference type="Proteomes" id="UP000719412">
    <property type="component" value="Unassembled WGS sequence"/>
</dbReference>
<feature type="region of interest" description="Disordered" evidence="7">
    <location>
        <begin position="1"/>
        <end position="22"/>
    </location>
</feature>
<evidence type="ECO:0000313" key="10">
    <source>
        <dbReference type="Proteomes" id="UP000719412"/>
    </source>
</evidence>
<dbReference type="PRINTS" id="PR00024">
    <property type="entry name" value="HOMEOBOX"/>
</dbReference>
<protein>
    <recommendedName>
        <fullName evidence="8">Homeobox domain-containing protein</fullName>
    </recommendedName>
</protein>
<sequence>MAEEVSEAQNVAKYGGEGEERREKSIDFSIDALLASGRSPKGDFLQFSSRPCSDDGTVSSAKGDIKREAEEVVSTSGDFYRRSYQDGENCGGYKSPPAAINKAHKFENASDILLMLAASSLRDCLRRQSDTKRCLITKHLSSPLARGALPPLFRPPRPPPERRIRRFHLFHSDASLLADAADRSDDERKKRPRTAFTASQIKSLEAEFERNKYLSVAKRCQLSKTLKLTETQIKIWFQNRRTKWKRKYTNDVELLAQQYYTSMGILTPRPIFLGDRLWFFNYPGHPGLSSAPSVVPNMLPPAPSTSVVPHVRHNYVSFPEQHQSESSPIMQLQNFGRHFENS</sequence>
<dbReference type="EMBL" id="JABDTM020024864">
    <property type="protein sequence ID" value="KAH0813886.1"/>
    <property type="molecule type" value="Genomic_DNA"/>
</dbReference>
<evidence type="ECO:0000256" key="6">
    <source>
        <dbReference type="RuleBase" id="RU000682"/>
    </source>
</evidence>
<keyword evidence="3 5" id="KW-0371">Homeobox</keyword>
<dbReference type="SUPFAM" id="SSF46689">
    <property type="entry name" value="Homeodomain-like"/>
    <property type="match status" value="1"/>
</dbReference>
<evidence type="ECO:0000256" key="1">
    <source>
        <dbReference type="ARBA" id="ARBA00004123"/>
    </source>
</evidence>
<dbReference type="InterPro" id="IPR001356">
    <property type="entry name" value="HD"/>
</dbReference>
<dbReference type="Gene3D" id="1.10.10.60">
    <property type="entry name" value="Homeodomain-like"/>
    <property type="match status" value="1"/>
</dbReference>
<dbReference type="SMART" id="SM00389">
    <property type="entry name" value="HOX"/>
    <property type="match status" value="1"/>
</dbReference>
<dbReference type="Pfam" id="PF00046">
    <property type="entry name" value="Homeodomain"/>
    <property type="match status" value="1"/>
</dbReference>
<dbReference type="PROSITE" id="PS00027">
    <property type="entry name" value="HOMEOBOX_1"/>
    <property type="match status" value="1"/>
</dbReference>
<reference evidence="9" key="2">
    <citation type="submission" date="2021-08" db="EMBL/GenBank/DDBJ databases">
        <authorList>
            <person name="Eriksson T."/>
        </authorList>
    </citation>
    <scope>NUCLEOTIDE SEQUENCE</scope>
    <source>
        <strain evidence="9">Stoneville</strain>
        <tissue evidence="9">Whole head</tissue>
    </source>
</reference>